<dbReference type="CDD" id="cd07018">
    <property type="entry name" value="S49_SppA_67K_type"/>
    <property type="match status" value="1"/>
</dbReference>
<evidence type="ECO:0000256" key="2">
    <source>
        <dbReference type="ARBA" id="ARBA00022670"/>
    </source>
</evidence>
<reference evidence="7 8" key="1">
    <citation type="submission" date="2022-10" db="EMBL/GenBank/DDBJ databases">
        <title>Paucibacter sp. hw1 Genome sequencing.</title>
        <authorList>
            <person name="Park S."/>
        </authorList>
    </citation>
    <scope>NUCLEOTIDE SEQUENCE [LARGE SCALE GENOMIC DNA]</scope>
    <source>
        <strain evidence="8">hw1</strain>
    </source>
</reference>
<gene>
    <name evidence="7" type="primary">sppA</name>
    <name evidence="7" type="ORF">PRZ03_01845</name>
</gene>
<comment type="similarity">
    <text evidence="1">Belongs to the peptidase S49 family.</text>
</comment>
<comment type="caution">
    <text evidence="7">The sequence shown here is derived from an EMBL/GenBank/DDBJ whole genome shotgun (WGS) entry which is preliminary data.</text>
</comment>
<evidence type="ECO:0000313" key="8">
    <source>
        <dbReference type="Proteomes" id="UP001221189"/>
    </source>
</evidence>
<dbReference type="PANTHER" id="PTHR33209:SF1">
    <property type="entry name" value="PEPTIDASE S49 DOMAIN-CONTAINING PROTEIN"/>
    <property type="match status" value="1"/>
</dbReference>
<dbReference type="Pfam" id="PF01343">
    <property type="entry name" value="Peptidase_S49"/>
    <property type="match status" value="2"/>
</dbReference>
<keyword evidence="2" id="KW-0645">Protease</keyword>
<keyword evidence="5" id="KW-1133">Transmembrane helix</keyword>
<evidence type="ECO:0000256" key="5">
    <source>
        <dbReference type="SAM" id="Phobius"/>
    </source>
</evidence>
<dbReference type="PIRSF" id="PIRSF001217">
    <property type="entry name" value="Protease_4_SppA"/>
    <property type="match status" value="1"/>
</dbReference>
<dbReference type="InterPro" id="IPR002142">
    <property type="entry name" value="Peptidase_S49"/>
</dbReference>
<proteinExistence type="inferred from homology"/>
<dbReference type="Proteomes" id="UP001221189">
    <property type="component" value="Unassembled WGS sequence"/>
</dbReference>
<dbReference type="InterPro" id="IPR047217">
    <property type="entry name" value="S49_SppA_67K_type_N"/>
</dbReference>
<name>A0ABT5KC04_9BURK</name>
<keyword evidence="3" id="KW-0378">Hydrolase</keyword>
<organism evidence="7 8">
    <name type="scientific">Roseateles albus</name>
    <dbReference type="NCBI Taxonomy" id="2987525"/>
    <lineage>
        <taxon>Bacteria</taxon>
        <taxon>Pseudomonadati</taxon>
        <taxon>Pseudomonadota</taxon>
        <taxon>Betaproteobacteria</taxon>
        <taxon>Burkholderiales</taxon>
        <taxon>Sphaerotilaceae</taxon>
        <taxon>Roseateles</taxon>
    </lineage>
</organism>
<keyword evidence="5" id="KW-0812">Transmembrane</keyword>
<dbReference type="PANTHER" id="PTHR33209">
    <property type="entry name" value="PROTEASE 4"/>
    <property type="match status" value="1"/>
</dbReference>
<dbReference type="RefSeq" id="WP_273598757.1">
    <property type="nucleotide sequence ID" value="NZ_JAQQXT010000001.1"/>
</dbReference>
<feature type="domain" description="Peptidase S49" evidence="6">
    <location>
        <begin position="136"/>
        <end position="287"/>
    </location>
</feature>
<accession>A0ABT5KC04</accession>
<dbReference type="EMBL" id="JAQQXT010000001">
    <property type="protein sequence ID" value="MDC8770296.1"/>
    <property type="molecule type" value="Genomic_DNA"/>
</dbReference>
<feature type="domain" description="Peptidase S49" evidence="6">
    <location>
        <begin position="390"/>
        <end position="540"/>
    </location>
</feature>
<evidence type="ECO:0000256" key="4">
    <source>
        <dbReference type="ARBA" id="ARBA00022825"/>
    </source>
</evidence>
<keyword evidence="4" id="KW-0720">Serine protease</keyword>
<evidence type="ECO:0000259" key="6">
    <source>
        <dbReference type="Pfam" id="PF01343"/>
    </source>
</evidence>
<dbReference type="SUPFAM" id="SSF52096">
    <property type="entry name" value="ClpP/crotonase"/>
    <property type="match status" value="2"/>
</dbReference>
<sequence>MGVKSVFFGLWWVIRKFWAALDASRRFLLNLLMLALLVALVSGLMSRGPAPLKDKTTLVLDLRGSLVEQFSGSPREQVMAQLKGNAQRQTRLRDVLATLETAGKDPHISQVLLQLDEFDGAGMAGLHEVSAALNRFKAGGKKIIAYGDHFDQRGYFLAAQANEIYLNPLGSVRIEGFGRYRNYYKDALDRLGVSANVLRVGTFKSFAEPYFANAPSPASLEAESYLLGELWTGYTAAIESARKLPKGAVAAGIEKLPEALAAVGGDAAKLALQSKLIDGIKTRDEVRELLIAHGAKDDKGNSYRRVSFAEYQVHVKPVLEHGPAVGIVVAEGEISDGSAGPGRIGGDSTARLIRQAREDENIKSLVLRVNSPGGSAFASEVIRRELELTRKAGKPVVVSMGDVAASGGYWISMASDEVIAEAGTITGSIGVFGMLPTGDKLLEKLSIHTGGHTTTWLAGGYDPRRPLDPRLASVVQSGINHIYAEFTGKAAAARKKTVAELDAVAQGRVWTGAQALERGLVDRLGSLDDAIKSAAAKAKLGTDARVSYVEGEMGRWERLLSSLEDVLAPSIAAAIRAELGLSLPAALQEASAELAFVAEVSNSRKPFGAVVHCLCTAP</sequence>
<dbReference type="NCBIfam" id="TIGR00705">
    <property type="entry name" value="SppA_67K"/>
    <property type="match status" value="1"/>
</dbReference>
<evidence type="ECO:0000256" key="3">
    <source>
        <dbReference type="ARBA" id="ARBA00022801"/>
    </source>
</evidence>
<dbReference type="CDD" id="cd07023">
    <property type="entry name" value="S49_Sppa_N_C"/>
    <property type="match status" value="1"/>
</dbReference>
<dbReference type="InterPro" id="IPR004634">
    <property type="entry name" value="Pept_S49_pIV"/>
</dbReference>
<dbReference type="InterPro" id="IPR029045">
    <property type="entry name" value="ClpP/crotonase-like_dom_sf"/>
</dbReference>
<keyword evidence="8" id="KW-1185">Reference proteome</keyword>
<feature type="transmembrane region" description="Helical" evidence="5">
    <location>
        <begin position="27"/>
        <end position="45"/>
    </location>
</feature>
<evidence type="ECO:0000256" key="1">
    <source>
        <dbReference type="ARBA" id="ARBA00008683"/>
    </source>
</evidence>
<evidence type="ECO:0000313" key="7">
    <source>
        <dbReference type="EMBL" id="MDC8770296.1"/>
    </source>
</evidence>
<dbReference type="InterPro" id="IPR047272">
    <property type="entry name" value="S49_SppA_C"/>
</dbReference>
<protein>
    <submittedName>
        <fullName evidence="7">Signal peptide peptidase SppA</fullName>
    </submittedName>
</protein>
<keyword evidence="5" id="KW-0472">Membrane</keyword>
<dbReference type="Gene3D" id="3.90.226.10">
    <property type="entry name" value="2-enoyl-CoA Hydratase, Chain A, domain 1"/>
    <property type="match status" value="4"/>
</dbReference>